<feature type="domain" description="Glycosyltransferase 2-like" evidence="6">
    <location>
        <begin position="12"/>
        <end position="186"/>
    </location>
</feature>
<dbReference type="PANTHER" id="PTHR43179">
    <property type="entry name" value="RHAMNOSYLTRANSFERASE WBBL"/>
    <property type="match status" value="1"/>
</dbReference>
<evidence type="ECO:0000256" key="1">
    <source>
        <dbReference type="ARBA" id="ARBA00004776"/>
    </source>
</evidence>
<dbReference type="SUPFAM" id="SSF53448">
    <property type="entry name" value="Nucleotide-diphospho-sugar transferases"/>
    <property type="match status" value="1"/>
</dbReference>
<name>A0A1M6M8T2_9CLOT</name>
<dbReference type="Pfam" id="PF00535">
    <property type="entry name" value="Glycos_transf_2"/>
    <property type="match status" value="1"/>
</dbReference>
<dbReference type="Gene3D" id="3.90.550.10">
    <property type="entry name" value="Spore Coat Polysaccharide Biosynthesis Protein SpsA, Chain A"/>
    <property type="match status" value="1"/>
</dbReference>
<keyword evidence="8" id="KW-1185">Reference proteome</keyword>
<dbReference type="Gene3D" id="3.40.50.2000">
    <property type="entry name" value="Glycogen Phosphorylase B"/>
    <property type="match status" value="1"/>
</dbReference>
<evidence type="ECO:0000256" key="2">
    <source>
        <dbReference type="ARBA" id="ARBA00006739"/>
    </source>
</evidence>
<evidence type="ECO:0000313" key="8">
    <source>
        <dbReference type="Proteomes" id="UP000184080"/>
    </source>
</evidence>
<protein>
    <submittedName>
        <fullName evidence="7">Glycosyltransferase, GT2 family</fullName>
    </submittedName>
</protein>
<dbReference type="CDD" id="cd04186">
    <property type="entry name" value="GT_2_like_c"/>
    <property type="match status" value="1"/>
</dbReference>
<dbReference type="OrthoDB" id="9771846at2"/>
<dbReference type="Pfam" id="PF00534">
    <property type="entry name" value="Glycos_transf_1"/>
    <property type="match status" value="1"/>
</dbReference>
<comment type="pathway">
    <text evidence="1">Cell wall biogenesis; cell wall polysaccharide biosynthesis.</text>
</comment>
<dbReference type="InterPro" id="IPR029044">
    <property type="entry name" value="Nucleotide-diphossugar_trans"/>
</dbReference>
<sequence>MVKILINNPKISFIIVNYNGKHLLQGCFNSLKKLKYPHEQIEIILVDNGSKDGSIEFVKNKFPKVKIIRNETNEGFAKPNNDAAKIAQGEYLALINNDMRLDENWLNDMLETLESCNDEKYVCVGSRILNWDGSKIDFIGGGINFYGFGYQDDYSIDVKTAEKKYTQDKDILFACGGAMLIDRKVYLEAGGLDEDYFAYYEDADFGWRLWILGYKVRLCVKATCYHKHNATSKSFNTHKKNLLFERNALYTVFKNYSDDNFKVVLATILLAANRMQKDLNINKEIFNINYKNNEEISVNIDENNFTTLIAMNEVLENIDNLIEKRNLIQSKRKVNDEDLSFLYSTPYVTLPLKYLNDIHYLEKVEKLISLFDINKIYKKEIKRRILLISNDRVGKKMAGPGIRYWEFAKELCNDNKVVLAIPNKVNIDCSDYNIELVEYEPLNPRNLAAIAQQSDIVILQGTILERSPELKEICKEKILIIDIYDPFVIENIEVYKHRNIEFRNSDYLNSLIVQNEQLELGDYFICASDPQMNMWIGMLTALNKVTPSEYDNASDLSRLIGIVPFGVSETEPIKTRDAMKEKIINFKPEDKVFIWGGGVWNWFDPITLIKAIGEISKERDDIKVFFLGVKHPNPAVPEMEMTNKAIILATELGIINKYVFFNMDWVDYDDRQNFLLNSYGGVSCHFLNLETRFSFRTRILDYLWARLPIVTTEGDFFANEVEKNKLGLVVKVEDVASMKQALLKLSDDKEFYEECKKNIDAYRENYKWSVVTKPLKEFCKSPTKKPLLEKYNYIADIELTQKDGIIGELTDGVKVLQRFKCRYPNLASLDVMVATFDRVNSHKLFFKVYEGLSDTLIVEKEIEASDLRDNTWVEIKFDPIINSEGKLFYFTIETEGAKNNNCITIWKSNKEVDNSILTINNMNVSGNLCYKVKCIYSSKPLRNGFMLPMDYSQMEYGKMSINEIESMVSNIKSHKGDIGRGNVYKDIDTIKSNISNINSWIDNFDRKLKKVKKITMYDKIKKLFKR</sequence>
<dbReference type="InterPro" id="IPR001173">
    <property type="entry name" value="Glyco_trans_2-like"/>
</dbReference>
<evidence type="ECO:0000259" key="6">
    <source>
        <dbReference type="Pfam" id="PF00535"/>
    </source>
</evidence>
<feature type="domain" description="Glycosyl transferase family 1" evidence="5">
    <location>
        <begin position="592"/>
        <end position="758"/>
    </location>
</feature>
<dbReference type="Proteomes" id="UP000184080">
    <property type="component" value="Unassembled WGS sequence"/>
</dbReference>
<accession>A0A1M6M8T2</accession>
<evidence type="ECO:0000256" key="4">
    <source>
        <dbReference type="ARBA" id="ARBA00022679"/>
    </source>
</evidence>
<dbReference type="AlphaFoldDB" id="A0A1M6M8T2"/>
<dbReference type="InterPro" id="IPR001296">
    <property type="entry name" value="Glyco_trans_1"/>
</dbReference>
<keyword evidence="3" id="KW-0328">Glycosyltransferase</keyword>
<evidence type="ECO:0000256" key="3">
    <source>
        <dbReference type="ARBA" id="ARBA00022676"/>
    </source>
</evidence>
<comment type="similarity">
    <text evidence="2">Belongs to the glycosyltransferase 2 family.</text>
</comment>
<dbReference type="PANTHER" id="PTHR43179:SF12">
    <property type="entry name" value="GALACTOFURANOSYLTRANSFERASE GLFT2"/>
    <property type="match status" value="1"/>
</dbReference>
<organism evidence="7 8">
    <name type="scientific">Clostridium amylolyticum</name>
    <dbReference type="NCBI Taxonomy" id="1121298"/>
    <lineage>
        <taxon>Bacteria</taxon>
        <taxon>Bacillati</taxon>
        <taxon>Bacillota</taxon>
        <taxon>Clostridia</taxon>
        <taxon>Eubacteriales</taxon>
        <taxon>Clostridiaceae</taxon>
        <taxon>Clostridium</taxon>
    </lineage>
</organism>
<reference evidence="7 8" key="1">
    <citation type="submission" date="2016-11" db="EMBL/GenBank/DDBJ databases">
        <authorList>
            <person name="Jaros S."/>
            <person name="Januszkiewicz K."/>
            <person name="Wedrychowicz H."/>
        </authorList>
    </citation>
    <scope>NUCLEOTIDE SEQUENCE [LARGE SCALE GENOMIC DNA]</scope>
    <source>
        <strain evidence="7 8">DSM 21864</strain>
    </source>
</reference>
<proteinExistence type="inferred from homology"/>
<dbReference type="GO" id="GO:0016757">
    <property type="term" value="F:glycosyltransferase activity"/>
    <property type="evidence" value="ECO:0007669"/>
    <property type="project" value="UniProtKB-KW"/>
</dbReference>
<evidence type="ECO:0000259" key="5">
    <source>
        <dbReference type="Pfam" id="PF00534"/>
    </source>
</evidence>
<dbReference type="SUPFAM" id="SSF53756">
    <property type="entry name" value="UDP-Glycosyltransferase/glycogen phosphorylase"/>
    <property type="match status" value="1"/>
</dbReference>
<dbReference type="STRING" id="1121298.SAMN05444401_3891"/>
<evidence type="ECO:0000313" key="7">
    <source>
        <dbReference type="EMBL" id="SHJ79812.1"/>
    </source>
</evidence>
<gene>
    <name evidence="7" type="ORF">SAMN05444401_3891</name>
</gene>
<keyword evidence="4 7" id="KW-0808">Transferase</keyword>
<dbReference type="EMBL" id="FQZO01000008">
    <property type="protein sequence ID" value="SHJ79812.1"/>
    <property type="molecule type" value="Genomic_DNA"/>
</dbReference>